<dbReference type="AlphaFoldDB" id="A0AB94IV98"/>
<organism evidence="2 3">
    <name type="scientific">Fretibacterium fastidiosum</name>
    <dbReference type="NCBI Taxonomy" id="651822"/>
    <lineage>
        <taxon>Bacteria</taxon>
        <taxon>Thermotogati</taxon>
        <taxon>Synergistota</taxon>
        <taxon>Synergistia</taxon>
        <taxon>Synergistales</taxon>
        <taxon>Aminobacteriaceae</taxon>
        <taxon>Fretibacterium</taxon>
    </lineage>
</organism>
<dbReference type="KEGG" id="sbr:SY1_01120"/>
<evidence type="ECO:0000256" key="1">
    <source>
        <dbReference type="SAM" id="MobiDB-lite"/>
    </source>
</evidence>
<feature type="region of interest" description="Disordered" evidence="1">
    <location>
        <begin position="1"/>
        <end position="27"/>
    </location>
</feature>
<sequence length="27" mass="2852">MTQACKEADKDAPVIMGSPTSPVWSTT</sequence>
<evidence type="ECO:0000313" key="3">
    <source>
        <dbReference type="Proteomes" id="UP000008957"/>
    </source>
</evidence>
<name>A0AB94IV98_9BACT</name>
<keyword evidence="3" id="KW-1185">Reference proteome</keyword>
<accession>A0AB94IV98</accession>
<evidence type="ECO:0000313" key="2">
    <source>
        <dbReference type="EMBL" id="CBL27678.1"/>
    </source>
</evidence>
<proteinExistence type="predicted"/>
<reference evidence="3" key="1">
    <citation type="submission" date="2010-03" db="EMBL/GenBank/DDBJ databases">
        <title>The genome sequence of Synergistetes sp. SGP1.</title>
        <authorList>
            <consortium name="metaHIT consortium -- http://www.metahit.eu/"/>
            <person name="Pajon A."/>
            <person name="Turner K."/>
            <person name="Parkhill J."/>
            <person name="Wade W."/>
            <person name="Vartoukian S."/>
        </authorList>
    </citation>
    <scope>NUCLEOTIDE SEQUENCE [LARGE SCALE GENOMIC DNA]</scope>
    <source>
        <strain evidence="3">SGP1</strain>
    </source>
</reference>
<gene>
    <name evidence="2" type="ORF">SY1_01120</name>
</gene>
<feature type="compositionally biased region" description="Basic and acidic residues" evidence="1">
    <location>
        <begin position="1"/>
        <end position="12"/>
    </location>
</feature>
<dbReference type="Proteomes" id="UP000008957">
    <property type="component" value="Chromosome"/>
</dbReference>
<dbReference type="EMBL" id="FP929056">
    <property type="protein sequence ID" value="CBL27678.1"/>
    <property type="molecule type" value="Genomic_DNA"/>
</dbReference>
<feature type="compositionally biased region" description="Polar residues" evidence="1">
    <location>
        <begin position="18"/>
        <end position="27"/>
    </location>
</feature>
<reference evidence="2 3" key="2">
    <citation type="submission" date="2010-03" db="EMBL/GenBank/DDBJ databases">
        <authorList>
            <person name="Pajon A."/>
        </authorList>
    </citation>
    <scope>NUCLEOTIDE SEQUENCE [LARGE SCALE GENOMIC DNA]</scope>
    <source>
        <strain evidence="2 3">SGP1</strain>
    </source>
</reference>
<protein>
    <submittedName>
        <fullName evidence="2">Uncharacterized protein</fullName>
    </submittedName>
</protein>